<dbReference type="PANTHER" id="PTHR37810:SF5">
    <property type="entry name" value="IMMUNITY PROTEIN SDPI"/>
    <property type="match status" value="1"/>
</dbReference>
<comment type="caution">
    <text evidence="3">The sequence shown here is derived from an EMBL/GenBank/DDBJ whole genome shotgun (WGS) entry which is preliminary data.</text>
</comment>
<keyword evidence="4" id="KW-1185">Reference proteome</keyword>
<dbReference type="InterPro" id="IPR012867">
    <property type="entry name" value="DUF1648"/>
</dbReference>
<gene>
    <name evidence="3" type="ORF">ACFQGB_08530</name>
</gene>
<dbReference type="PANTHER" id="PTHR37810">
    <property type="entry name" value="IMMUNITY PROTEIN SDPI"/>
    <property type="match status" value="1"/>
</dbReference>
<evidence type="ECO:0000259" key="2">
    <source>
        <dbReference type="Pfam" id="PF07853"/>
    </source>
</evidence>
<feature type="domain" description="DUF1648" evidence="2">
    <location>
        <begin position="13"/>
        <end position="60"/>
    </location>
</feature>
<organism evidence="3 4">
    <name type="scientific">Halorubellus litoreus</name>
    <dbReference type="NCBI Taxonomy" id="755308"/>
    <lineage>
        <taxon>Archaea</taxon>
        <taxon>Methanobacteriati</taxon>
        <taxon>Methanobacteriota</taxon>
        <taxon>Stenosarchaea group</taxon>
        <taxon>Halobacteria</taxon>
        <taxon>Halobacteriales</taxon>
        <taxon>Halorubellaceae</taxon>
        <taxon>Halorubellus</taxon>
    </lineage>
</organism>
<feature type="transmembrane region" description="Helical" evidence="1">
    <location>
        <begin position="188"/>
        <end position="209"/>
    </location>
</feature>
<dbReference type="RefSeq" id="WP_336349889.1">
    <property type="nucleotide sequence ID" value="NZ_JAZAQL010000002.1"/>
</dbReference>
<feature type="transmembrane region" description="Helical" evidence="1">
    <location>
        <begin position="84"/>
        <end position="107"/>
    </location>
</feature>
<dbReference type="Pfam" id="PF07853">
    <property type="entry name" value="DUF1648"/>
    <property type="match status" value="1"/>
</dbReference>
<name>A0ABD5VI93_9EURY</name>
<evidence type="ECO:0000313" key="4">
    <source>
        <dbReference type="Proteomes" id="UP001596395"/>
    </source>
</evidence>
<feature type="transmembrane region" description="Helical" evidence="1">
    <location>
        <begin position="162"/>
        <end position="182"/>
    </location>
</feature>
<feature type="transmembrane region" description="Helical" evidence="1">
    <location>
        <begin position="113"/>
        <end position="133"/>
    </location>
</feature>
<dbReference type="Pfam" id="PF13630">
    <property type="entry name" value="SdpI"/>
    <property type="match status" value="1"/>
</dbReference>
<keyword evidence="1" id="KW-0472">Membrane</keyword>
<evidence type="ECO:0000256" key="1">
    <source>
        <dbReference type="SAM" id="Phobius"/>
    </source>
</evidence>
<keyword evidence="1" id="KW-1133">Transmembrane helix</keyword>
<dbReference type="EMBL" id="JBHSXN010000002">
    <property type="protein sequence ID" value="MFC6952907.1"/>
    <property type="molecule type" value="Genomic_DNA"/>
</dbReference>
<dbReference type="PIRSF" id="PIRSF038959">
    <property type="entry name" value="SdpI"/>
    <property type="match status" value="1"/>
</dbReference>
<accession>A0ABD5VI93</accession>
<dbReference type="AlphaFoldDB" id="A0ABD5VI93"/>
<dbReference type="Proteomes" id="UP001596395">
    <property type="component" value="Unassembled WGS sequence"/>
</dbReference>
<keyword evidence="1" id="KW-0812">Transmembrane</keyword>
<dbReference type="InterPro" id="IPR026272">
    <property type="entry name" value="SdpI"/>
</dbReference>
<dbReference type="InterPro" id="IPR025962">
    <property type="entry name" value="SdpI/YhfL"/>
</dbReference>
<protein>
    <submittedName>
        <fullName evidence="3">SdpI family protein</fullName>
    </submittedName>
</protein>
<sequence length="221" mass="23520">MGTKRRLAAGIVLVGVAAAASAFALPDLPERTAIHFGPGGTPDSYTSPLFAAAFVPALMLALLGLFEGVVRVDPLRENLRESEGVYDALVLATLAFLVVVHALVLAYNLGYDVPITDAAFVAVGVLYVALGAAMRRVDRNWIVGFRTPWTLSDDVVWERTHAVGSIALVLAGVVTVAGTLALPAYGVWFVVGTILAVVVFTYAHSYVLYRRRHPDGESTTP</sequence>
<feature type="transmembrane region" description="Helical" evidence="1">
    <location>
        <begin position="48"/>
        <end position="72"/>
    </location>
</feature>
<reference evidence="3 4" key="1">
    <citation type="journal article" date="2019" name="Int. J. Syst. Evol. Microbiol.">
        <title>The Global Catalogue of Microorganisms (GCM) 10K type strain sequencing project: providing services to taxonomists for standard genome sequencing and annotation.</title>
        <authorList>
            <consortium name="The Broad Institute Genomics Platform"/>
            <consortium name="The Broad Institute Genome Sequencing Center for Infectious Disease"/>
            <person name="Wu L."/>
            <person name="Ma J."/>
        </authorList>
    </citation>
    <scope>NUCLEOTIDE SEQUENCE [LARGE SCALE GENOMIC DNA]</scope>
    <source>
        <strain evidence="3 4">GX26</strain>
    </source>
</reference>
<proteinExistence type="predicted"/>
<evidence type="ECO:0000313" key="3">
    <source>
        <dbReference type="EMBL" id="MFC6952907.1"/>
    </source>
</evidence>